<dbReference type="Proteomes" id="UP000324800">
    <property type="component" value="Unassembled WGS sequence"/>
</dbReference>
<gene>
    <name evidence="2" type="ORF">EZS28_048957</name>
</gene>
<feature type="compositionally biased region" description="Polar residues" evidence="1">
    <location>
        <begin position="8"/>
        <end position="25"/>
    </location>
</feature>
<evidence type="ECO:0000313" key="3">
    <source>
        <dbReference type="Proteomes" id="UP000324800"/>
    </source>
</evidence>
<proteinExistence type="predicted"/>
<dbReference type="AlphaFoldDB" id="A0A5J4TDH1"/>
<feature type="region of interest" description="Disordered" evidence="1">
    <location>
        <begin position="1"/>
        <end position="25"/>
    </location>
</feature>
<accession>A0A5J4TDH1</accession>
<comment type="caution">
    <text evidence="2">The sequence shown here is derived from an EMBL/GenBank/DDBJ whole genome shotgun (WGS) entry which is preliminary data.</text>
</comment>
<evidence type="ECO:0000256" key="1">
    <source>
        <dbReference type="SAM" id="MobiDB-lite"/>
    </source>
</evidence>
<reference evidence="2 3" key="1">
    <citation type="submission" date="2019-03" db="EMBL/GenBank/DDBJ databases">
        <title>Single cell metagenomics reveals metabolic interactions within the superorganism composed of flagellate Streblomastix strix and complex community of Bacteroidetes bacteria on its surface.</title>
        <authorList>
            <person name="Treitli S.C."/>
            <person name="Kolisko M."/>
            <person name="Husnik F."/>
            <person name="Keeling P."/>
            <person name="Hampl V."/>
        </authorList>
    </citation>
    <scope>NUCLEOTIDE SEQUENCE [LARGE SCALE GENOMIC DNA]</scope>
    <source>
        <strain evidence="2">ST1C</strain>
    </source>
</reference>
<feature type="non-terminal residue" evidence="2">
    <location>
        <position position="1"/>
    </location>
</feature>
<evidence type="ECO:0000313" key="2">
    <source>
        <dbReference type="EMBL" id="KAA6355515.1"/>
    </source>
</evidence>
<dbReference type="EMBL" id="SNRW01034501">
    <property type="protein sequence ID" value="KAA6355515.1"/>
    <property type="molecule type" value="Genomic_DNA"/>
</dbReference>
<protein>
    <submittedName>
        <fullName evidence="2">Uncharacterized protein</fullName>
    </submittedName>
</protein>
<sequence>AKERMQRRTNQTSRRPTSRDSYLTPNYANLVPQNPLQVAAQPQPTFVNAFRQNLEIDPLDPDQTIVTPEEVPPNVITAARVLLAGHSEQEMSQIDFYAEEPSEEQVVVARQRANAATDLVTCRKPPKHNNPPAKPMLAFDQVLADQETKLLQQYRLLQGTLTQIVKRDWLATLKFNLCLWWVHRWQKWIWWWDSWEQNWLDRVLRWLP</sequence>
<name>A0A5J4TDH1_9EUKA</name>
<organism evidence="2 3">
    <name type="scientific">Streblomastix strix</name>
    <dbReference type="NCBI Taxonomy" id="222440"/>
    <lineage>
        <taxon>Eukaryota</taxon>
        <taxon>Metamonada</taxon>
        <taxon>Preaxostyla</taxon>
        <taxon>Oxymonadida</taxon>
        <taxon>Streblomastigidae</taxon>
        <taxon>Streblomastix</taxon>
    </lineage>
</organism>